<evidence type="ECO:0000313" key="12">
    <source>
        <dbReference type="Proteomes" id="UP000050640"/>
    </source>
</evidence>
<keyword evidence="7" id="KW-0862">Zinc</keyword>
<dbReference type="InterPro" id="IPR008969">
    <property type="entry name" value="CarboxyPept-like_regulatory"/>
</dbReference>
<feature type="chain" id="PRO_5006447544" evidence="10">
    <location>
        <begin position="17"/>
        <end position="479"/>
    </location>
</feature>
<evidence type="ECO:0000313" key="13">
    <source>
        <dbReference type="WBParaSite" id="EEL_0000141501-mRNA-1"/>
    </source>
</evidence>
<reference evidence="13" key="1">
    <citation type="submission" date="2017-02" db="UniProtKB">
        <authorList>
            <consortium name="WormBaseParasite"/>
        </authorList>
    </citation>
    <scope>IDENTIFICATION</scope>
</reference>
<keyword evidence="6" id="KW-0378">Hydrolase</keyword>
<dbReference type="PROSITE" id="PS52035">
    <property type="entry name" value="PEPTIDASE_M14"/>
    <property type="match status" value="1"/>
</dbReference>
<name>A0A0R3RIV7_9BILA</name>
<keyword evidence="4" id="KW-0645">Protease</keyword>
<dbReference type="FunFam" id="3.40.630.10:FF:000020">
    <property type="entry name" value="Carboxypeptidase D"/>
    <property type="match status" value="1"/>
</dbReference>
<evidence type="ECO:0000256" key="5">
    <source>
        <dbReference type="ARBA" id="ARBA00022723"/>
    </source>
</evidence>
<accession>A0A0R3RIV7</accession>
<dbReference type="SMART" id="SM00631">
    <property type="entry name" value="Zn_pept"/>
    <property type="match status" value="1"/>
</dbReference>
<evidence type="ECO:0000256" key="6">
    <source>
        <dbReference type="ARBA" id="ARBA00022801"/>
    </source>
</evidence>
<dbReference type="InterPro" id="IPR000834">
    <property type="entry name" value="Peptidase_M14"/>
</dbReference>
<dbReference type="AlphaFoldDB" id="A0A0R3RIV7"/>
<dbReference type="PRINTS" id="PR00765">
    <property type="entry name" value="CRBOXYPTASEA"/>
</dbReference>
<evidence type="ECO:0000256" key="4">
    <source>
        <dbReference type="ARBA" id="ARBA00022670"/>
    </source>
</evidence>
<evidence type="ECO:0000256" key="10">
    <source>
        <dbReference type="SAM" id="SignalP"/>
    </source>
</evidence>
<dbReference type="CDD" id="cd11308">
    <property type="entry name" value="Peptidase_M14NE-CP-C_like"/>
    <property type="match status" value="1"/>
</dbReference>
<evidence type="ECO:0000256" key="2">
    <source>
        <dbReference type="ARBA" id="ARBA00005988"/>
    </source>
</evidence>
<organism evidence="12 13">
    <name type="scientific">Elaeophora elaphi</name>
    <dbReference type="NCBI Taxonomy" id="1147741"/>
    <lineage>
        <taxon>Eukaryota</taxon>
        <taxon>Metazoa</taxon>
        <taxon>Ecdysozoa</taxon>
        <taxon>Nematoda</taxon>
        <taxon>Chromadorea</taxon>
        <taxon>Rhabditida</taxon>
        <taxon>Spirurina</taxon>
        <taxon>Spiruromorpha</taxon>
        <taxon>Filarioidea</taxon>
        <taxon>Onchocercidae</taxon>
        <taxon>Elaeophora</taxon>
    </lineage>
</organism>
<evidence type="ECO:0000256" key="9">
    <source>
        <dbReference type="PROSITE-ProRule" id="PRU01379"/>
    </source>
</evidence>
<comment type="cofactor">
    <cofactor evidence="1">
        <name>Zn(2+)</name>
        <dbReference type="ChEBI" id="CHEBI:29105"/>
    </cofactor>
</comment>
<dbReference type="GO" id="GO:0006518">
    <property type="term" value="P:peptide metabolic process"/>
    <property type="evidence" value="ECO:0007669"/>
    <property type="project" value="TreeGrafter"/>
</dbReference>
<proteinExistence type="inferred from homology"/>
<dbReference type="GO" id="GO:0008270">
    <property type="term" value="F:zinc ion binding"/>
    <property type="evidence" value="ECO:0007669"/>
    <property type="project" value="InterPro"/>
</dbReference>
<dbReference type="GO" id="GO:0004181">
    <property type="term" value="F:metallocarboxypeptidase activity"/>
    <property type="evidence" value="ECO:0007669"/>
    <property type="project" value="InterPro"/>
</dbReference>
<feature type="signal peptide" evidence="10">
    <location>
        <begin position="1"/>
        <end position="16"/>
    </location>
</feature>
<protein>
    <submittedName>
        <fullName evidence="13">Peptidase_M14 domain-containing protein</fullName>
    </submittedName>
</protein>
<keyword evidence="3" id="KW-0121">Carboxypeptidase</keyword>
<evidence type="ECO:0000256" key="3">
    <source>
        <dbReference type="ARBA" id="ARBA00022645"/>
    </source>
</evidence>
<dbReference type="CDD" id="cd03858">
    <property type="entry name" value="M14_CP_N-E_like"/>
    <property type="match status" value="1"/>
</dbReference>
<dbReference type="Pfam" id="PF00246">
    <property type="entry name" value="Peptidase_M14"/>
    <property type="match status" value="1"/>
</dbReference>
<feature type="active site" description="Proton donor/acceptor" evidence="9">
    <location>
        <position position="327"/>
    </location>
</feature>
<dbReference type="STRING" id="1147741.A0A0R3RIV7"/>
<dbReference type="Gene3D" id="2.60.40.1120">
    <property type="entry name" value="Carboxypeptidase-like, regulatory domain"/>
    <property type="match status" value="1"/>
</dbReference>
<evidence type="ECO:0000256" key="1">
    <source>
        <dbReference type="ARBA" id="ARBA00001947"/>
    </source>
</evidence>
<evidence type="ECO:0000256" key="7">
    <source>
        <dbReference type="ARBA" id="ARBA00022833"/>
    </source>
</evidence>
<dbReference type="PANTHER" id="PTHR11532:SF73">
    <property type="entry name" value="CARBOXYPEPTIDASE D"/>
    <property type="match status" value="1"/>
</dbReference>
<keyword evidence="5" id="KW-0479">Metal-binding</keyword>
<dbReference type="SUPFAM" id="SSF49464">
    <property type="entry name" value="Carboxypeptidase regulatory domain-like"/>
    <property type="match status" value="1"/>
</dbReference>
<dbReference type="GO" id="GO:0005615">
    <property type="term" value="C:extracellular space"/>
    <property type="evidence" value="ECO:0007669"/>
    <property type="project" value="TreeGrafter"/>
</dbReference>
<dbReference type="PANTHER" id="PTHR11532">
    <property type="entry name" value="PROTEASE M14 CARBOXYPEPTIDASE"/>
    <property type="match status" value="1"/>
</dbReference>
<evidence type="ECO:0000256" key="8">
    <source>
        <dbReference type="ARBA" id="ARBA00023180"/>
    </source>
</evidence>
<keyword evidence="8" id="KW-0325">Glycoprotein</keyword>
<dbReference type="InterPro" id="IPR050753">
    <property type="entry name" value="Peptidase_M14_domain"/>
</dbReference>
<dbReference type="GO" id="GO:0016485">
    <property type="term" value="P:protein processing"/>
    <property type="evidence" value="ECO:0007669"/>
    <property type="project" value="TreeGrafter"/>
</dbReference>
<dbReference type="Pfam" id="PF13620">
    <property type="entry name" value="CarboxypepD_reg"/>
    <property type="match status" value="1"/>
</dbReference>
<feature type="domain" description="Peptidase M14" evidence="11">
    <location>
        <begin position="63"/>
        <end position="357"/>
    </location>
</feature>
<dbReference type="SUPFAM" id="SSF53187">
    <property type="entry name" value="Zn-dependent exopeptidases"/>
    <property type="match status" value="1"/>
</dbReference>
<evidence type="ECO:0000259" key="11">
    <source>
        <dbReference type="PROSITE" id="PS52035"/>
    </source>
</evidence>
<keyword evidence="10" id="KW-0732">Signal</keyword>
<sequence>MSIQIIYVFLITVCIAICELDTNNETDNFLQKIIRYLENDHTRENYTTIMERIGSFRETMRIKVHTNEEILDELTVCFSLHQKYPHITYLYEIGKSVRGRPLTVLAIGKFPMEHTPGIPEFKYVANIHGNEISGRELLLCLADILVVNYGKNEVLTKLVNRTRIHLLPTMNPDGFVEAIPGSYSWIQGRANAADVDLNRDFPQRLNPTMIRNIQPETNAVMQWTKSIPFVLSANLHDGSTVVNFPYDDGSVEGIEAKTGDHELFVVLSYLYARAHKYMWKKGPRCINQHDDDDLNEGITNGNKWYRVSGGMQDWNYVFANCFELTIEMSCIKYSTGDQLKEIWDEHKFALISFIEKIHNTISGFVLDEVTGAGIPAVQISIDNRGKTILSSKDGDFWRLVIPGTYNVTFQHLKYETVVQTISISKKKPYEYINVTMLRKWRARNFGETYLMNSQVSSAHASITILMIFHFLSSLISSIH</sequence>
<keyword evidence="12" id="KW-1185">Reference proteome</keyword>
<dbReference type="Proteomes" id="UP000050640">
    <property type="component" value="Unplaced"/>
</dbReference>
<comment type="similarity">
    <text evidence="2 9">Belongs to the peptidase M14 family.</text>
</comment>
<dbReference type="WBParaSite" id="EEL_0000141501-mRNA-1">
    <property type="protein sequence ID" value="EEL_0000141501-mRNA-1"/>
    <property type="gene ID" value="EEL_0000141501"/>
</dbReference>
<dbReference type="Gene3D" id="3.40.630.10">
    <property type="entry name" value="Zn peptidases"/>
    <property type="match status" value="1"/>
</dbReference>